<protein>
    <submittedName>
        <fullName evidence="2">Uncharacterized protein</fullName>
    </submittedName>
</protein>
<organism evidence="2 3">
    <name type="scientific">Ectopseudomonas alcaliphila</name>
    <dbReference type="NCBI Taxonomy" id="101564"/>
    <lineage>
        <taxon>Bacteria</taxon>
        <taxon>Pseudomonadati</taxon>
        <taxon>Pseudomonadota</taxon>
        <taxon>Gammaproteobacteria</taxon>
        <taxon>Pseudomonadales</taxon>
        <taxon>Pseudomonadaceae</taxon>
        <taxon>Ectopseudomonas</taxon>
    </lineage>
</organism>
<proteinExistence type="predicted"/>
<keyword evidence="1" id="KW-0472">Membrane</keyword>
<keyword evidence="1" id="KW-0812">Transmembrane</keyword>
<reference evidence="2 3" key="1">
    <citation type="submission" date="2023-11" db="EMBL/GenBank/DDBJ databases">
        <title>MicrobeMod: A computational toolkit for identifying prokaryotic methylation and restriction-modification with nanopore sequencing.</title>
        <authorList>
            <person name="Crits-Christoph A."/>
            <person name="Kang S.C."/>
            <person name="Lee H."/>
            <person name="Ostrov N."/>
        </authorList>
    </citation>
    <scope>NUCLEOTIDE SEQUENCE [LARGE SCALE GENOMIC DNA]</scope>
    <source>
        <strain evidence="2 3">ATCC BAA-571</strain>
    </source>
</reference>
<evidence type="ECO:0000256" key="1">
    <source>
        <dbReference type="SAM" id="Phobius"/>
    </source>
</evidence>
<dbReference type="RefSeq" id="WP_139203039.1">
    <property type="nucleotide sequence ID" value="NZ_CBCSET010000006.1"/>
</dbReference>
<sequence>MKHSSAHAEQEGAVREPASLKLRRVTISGCAVALGGVWVSLCALQVSGPSSCWIKTAKESVLVIALGFSVTLASSDIWYFPAARGQHFVSAEVRQALDKGVAFYGEDLRGVYMESSSACCATVGDEHVIRQPIRVISTAPRLRL</sequence>
<feature type="transmembrane region" description="Helical" evidence="1">
    <location>
        <begin position="60"/>
        <end position="80"/>
    </location>
</feature>
<gene>
    <name evidence="2" type="ORF">SIM71_25105</name>
</gene>
<keyword evidence="3" id="KW-1185">Reference proteome</keyword>
<evidence type="ECO:0000313" key="2">
    <source>
        <dbReference type="EMBL" id="MDX5995355.1"/>
    </source>
</evidence>
<keyword evidence="1" id="KW-1133">Transmembrane helix</keyword>
<name>A0ABU4Q8Q3_9GAMM</name>
<dbReference type="EMBL" id="JAWXXP010000001">
    <property type="protein sequence ID" value="MDX5995355.1"/>
    <property type="molecule type" value="Genomic_DNA"/>
</dbReference>
<accession>A0ABU4Q8Q3</accession>
<dbReference type="Proteomes" id="UP001278050">
    <property type="component" value="Unassembled WGS sequence"/>
</dbReference>
<evidence type="ECO:0000313" key="3">
    <source>
        <dbReference type="Proteomes" id="UP001278050"/>
    </source>
</evidence>
<comment type="caution">
    <text evidence="2">The sequence shown here is derived from an EMBL/GenBank/DDBJ whole genome shotgun (WGS) entry which is preliminary data.</text>
</comment>
<feature type="transmembrane region" description="Helical" evidence="1">
    <location>
        <begin position="25"/>
        <end position="48"/>
    </location>
</feature>